<feature type="domain" description="Stereocilin LRR" evidence="4">
    <location>
        <begin position="408"/>
        <end position="663"/>
    </location>
</feature>
<evidence type="ECO:0000256" key="3">
    <source>
        <dbReference type="SAM" id="MobiDB-lite"/>
    </source>
</evidence>
<dbReference type="EMBL" id="SRMA01025613">
    <property type="protein sequence ID" value="TRY92454.1"/>
    <property type="molecule type" value="Genomic_DNA"/>
</dbReference>
<feature type="compositionally biased region" description="Basic and acidic residues" evidence="3">
    <location>
        <begin position="22"/>
        <end position="31"/>
    </location>
</feature>
<feature type="non-terminal residue" evidence="5">
    <location>
        <position position="1419"/>
    </location>
</feature>
<evidence type="ECO:0000256" key="1">
    <source>
        <dbReference type="ARBA" id="ARBA00022729"/>
    </source>
</evidence>
<dbReference type="GO" id="GO:0032426">
    <property type="term" value="C:stereocilium tip"/>
    <property type="evidence" value="ECO:0007669"/>
    <property type="project" value="TreeGrafter"/>
</dbReference>
<evidence type="ECO:0000313" key="6">
    <source>
        <dbReference type="Proteomes" id="UP000316079"/>
    </source>
</evidence>
<sequence length="1419" mass="158674">MGFRTDGLPSRPSFMTCNSSEAETKTRESSRRNRLYSSPQTLLDLRDSNPTISAEILEAACNSSIPGLTGVSNFTVFLYCNLFDGESGSQDPQVDHFGVDLHATCSDAAWYLSAAEEDFLWVHVCSEYFAHQFNKTVCANSTFWLQHAQQIEAAKHFQYLNQSSIDELCLQLSGDVSAGSSPTPAEDCLTLLNSKTLTAPDFRRCFLPNNTALIASLCGNESQTPEEGSWAAEYCSRVPPNPQQSSLQEDNCDFSKWTTEDFLNSSSICMSKADLKDYICKNATLYFTLILKHPSLFNHCLNFDEKPGSKCVLQKLFEMLPAPYDFDTSQLCVNPFPMLQDAIYKLTQCEGVVDERTGWLAMVTYVLRVLDFVVGLSAGLDDGETEVRQGLWQAILLSSLQDNASFWATLRPNASVSVLHTVAIFLKREQNSSLKEDLLSCFSQPVLWDLIQKEGNSSALRFLMQEYLQMPRESIRSVVLSAEKDAVKKFLSHVHQSWDLLQVETTQVSPKEHEAMETMTAAFIHKFPRVTPELFIDLSQFIPYMSVSDIMTFPASLMINESVLLAISDHSSEMKSPQKQAFVKRLLQSSAAGDVPTWPSCFLSSILPLLPHLPLSHFQQLTSQQLSPLIEMLANSSLDATRGRHVLRTVFSRGKNLTSDVIMSFSYGLLTWDAATTGCFLFGAAVCKRVVGLVTLPGMPTFPASQAFQILSKISEGTNFSADTLCKLKPLFPGMDPVFLKNLLVSESAPDCQCWGSLLSGLGPAHRAMVQFAFQKALEDKSANITQQLQCLLPFMPLKKLMSDLDGETVLQHISLYKHLPWSHQQTQMLFKRIQWTVNITRESVFDLGRIAGGMSCGWLRLWVNDPGFSVLLQFLTKLPGGLRHGLRRCIVAELQKRVDIDLNNLDASFMARLPLSMMERLSNSSLVAVLKHVRLHFIDFLQLPRHKQTALAEKAIDALGISEDRLTGASLDLVGPLLPFLDRDLLVNIDREALKLRLEEFKHYCLPADTFKQISDLLTDRAMLGEPKTWTVGDVEQVGRLLFTLSPQQMRSLSLGKGGLGKDTVEQVLLSQWTWKNSEVGKICLDLKGLQEKMNILIRRIVNGPWWMRRGPVPSCQDIKGTFPSAWRYYQLSRMRRRELKTCVEFIGQDDTLDSEQREALWMEIRPVYKPIKQIKPEQVLELGCIVTEMGDRELQVINLSNLGVIAHLGNLDGWNPKKMRAAVLGIMKRLKLKPEELGVVELVSFGHLICGFNPSELSRLDPFNLSIAALFLGETVLPCSEQQTETLTSRLSSPLGFGPVSSWGSEIFTEIGTLAAGLEDMVLCALNKEQLEGLVPAAISLMPPSKLAVVFSATQLSWLSSEQACAVTEEQWEKLDSEQRQAVGMAQYEGEHMLEQRGRSLATTLWFTSSFTNCLLL</sequence>
<dbReference type="Proteomes" id="UP000316079">
    <property type="component" value="Unassembled WGS sequence"/>
</dbReference>
<evidence type="ECO:0000259" key="4">
    <source>
        <dbReference type="Pfam" id="PF21058"/>
    </source>
</evidence>
<protein>
    <recommendedName>
        <fullName evidence="4">Stereocilin LRR domain-containing protein</fullName>
    </recommendedName>
</protein>
<feature type="region of interest" description="Disordered" evidence="3">
    <location>
        <begin position="1"/>
        <end position="34"/>
    </location>
</feature>
<dbReference type="PANTHER" id="PTHR23412:SF14">
    <property type="entry name" value="STEREOCILIN-RELATED"/>
    <property type="match status" value="1"/>
</dbReference>
<feature type="domain" description="Stereocilin LRR" evidence="4">
    <location>
        <begin position="689"/>
        <end position="746"/>
    </location>
</feature>
<dbReference type="PANTHER" id="PTHR23412">
    <property type="entry name" value="STEREOCILIN RELATED"/>
    <property type="match status" value="1"/>
</dbReference>
<gene>
    <name evidence="5" type="ORF">DNTS_028161</name>
</gene>
<proteinExistence type="predicted"/>
<accession>A0A553QR68</accession>
<organism evidence="5 6">
    <name type="scientific">Danionella cerebrum</name>
    <dbReference type="NCBI Taxonomy" id="2873325"/>
    <lineage>
        <taxon>Eukaryota</taxon>
        <taxon>Metazoa</taxon>
        <taxon>Chordata</taxon>
        <taxon>Craniata</taxon>
        <taxon>Vertebrata</taxon>
        <taxon>Euteleostomi</taxon>
        <taxon>Actinopterygii</taxon>
        <taxon>Neopterygii</taxon>
        <taxon>Teleostei</taxon>
        <taxon>Ostariophysi</taxon>
        <taxon>Cypriniformes</taxon>
        <taxon>Danionidae</taxon>
        <taxon>Danioninae</taxon>
        <taxon>Danionella</taxon>
    </lineage>
</organism>
<dbReference type="GO" id="GO:0007160">
    <property type="term" value="P:cell-matrix adhesion"/>
    <property type="evidence" value="ECO:0007669"/>
    <property type="project" value="TreeGrafter"/>
</dbReference>
<dbReference type="Pfam" id="PF21058">
    <property type="entry name" value="Stereocilin"/>
    <property type="match status" value="2"/>
</dbReference>
<dbReference type="GO" id="GO:0009986">
    <property type="term" value="C:cell surface"/>
    <property type="evidence" value="ECO:0007669"/>
    <property type="project" value="TreeGrafter"/>
</dbReference>
<keyword evidence="1" id="KW-0732">Signal</keyword>
<dbReference type="OrthoDB" id="9447519at2759"/>
<keyword evidence="6" id="KW-1185">Reference proteome</keyword>
<comment type="caution">
    <text evidence="5">The sequence shown here is derived from an EMBL/GenBank/DDBJ whole genome shotgun (WGS) entry which is preliminary data.</text>
</comment>
<dbReference type="InterPro" id="IPR026664">
    <property type="entry name" value="Stereocilin-rel"/>
</dbReference>
<keyword evidence="2" id="KW-0325">Glycoprotein</keyword>
<evidence type="ECO:0000313" key="5">
    <source>
        <dbReference type="EMBL" id="TRY92454.1"/>
    </source>
</evidence>
<dbReference type="InterPro" id="IPR048992">
    <property type="entry name" value="Stereocilin_LRR"/>
</dbReference>
<reference evidence="5 6" key="1">
    <citation type="journal article" date="2019" name="Sci. Data">
        <title>Hybrid genome assembly and annotation of Danionella translucida.</title>
        <authorList>
            <person name="Kadobianskyi M."/>
            <person name="Schulze L."/>
            <person name="Schuelke M."/>
            <person name="Judkewitz B."/>
        </authorList>
    </citation>
    <scope>NUCLEOTIDE SEQUENCE [LARGE SCALE GENOMIC DNA]</scope>
    <source>
        <strain evidence="5 6">Bolton</strain>
    </source>
</reference>
<evidence type="ECO:0000256" key="2">
    <source>
        <dbReference type="ARBA" id="ARBA00023180"/>
    </source>
</evidence>
<dbReference type="STRING" id="623744.A0A553QR68"/>
<name>A0A553QR68_9TELE</name>
<dbReference type="GO" id="GO:0060091">
    <property type="term" value="C:kinocilium"/>
    <property type="evidence" value="ECO:0007669"/>
    <property type="project" value="TreeGrafter"/>
</dbReference>